<dbReference type="EC" id="2.7.1.21" evidence="11"/>
<dbReference type="SUPFAM" id="SSF52540">
    <property type="entry name" value="P-loop containing nucleoside triphosphate hydrolases"/>
    <property type="match status" value="1"/>
</dbReference>
<evidence type="ECO:0000256" key="2">
    <source>
        <dbReference type="ARBA" id="ARBA00022634"/>
    </source>
</evidence>
<dbReference type="GO" id="GO:0046104">
    <property type="term" value="P:thymidine metabolic process"/>
    <property type="evidence" value="ECO:0007669"/>
    <property type="project" value="TreeGrafter"/>
</dbReference>
<protein>
    <recommendedName>
        <fullName evidence="11">Thymidine kinase</fullName>
        <ecNumber evidence="11">2.7.1.21</ecNumber>
    </recommendedName>
</protein>
<evidence type="ECO:0000256" key="5">
    <source>
        <dbReference type="ARBA" id="ARBA00022741"/>
    </source>
</evidence>
<keyword evidence="8 11" id="KW-0067">ATP-binding</keyword>
<evidence type="ECO:0000256" key="7">
    <source>
        <dbReference type="ARBA" id="ARBA00022833"/>
    </source>
</evidence>
<gene>
    <name evidence="13" type="ORF">LSAA_1420</name>
</gene>
<dbReference type="Gene3D" id="3.40.50.300">
    <property type="entry name" value="P-loop containing nucleotide triphosphate hydrolases"/>
    <property type="match status" value="1"/>
</dbReference>
<dbReference type="InterPro" id="IPR001267">
    <property type="entry name" value="Thymidine_kinase"/>
</dbReference>
<dbReference type="GO" id="GO:0004797">
    <property type="term" value="F:thymidine kinase activity"/>
    <property type="evidence" value="ECO:0007669"/>
    <property type="project" value="UniProtKB-EC"/>
</dbReference>
<comment type="similarity">
    <text evidence="1 12">Belongs to the thymidine kinase family.</text>
</comment>
<evidence type="ECO:0000256" key="1">
    <source>
        <dbReference type="ARBA" id="ARBA00007587"/>
    </source>
</evidence>
<keyword evidence="14" id="KW-1185">Reference proteome</keyword>
<sequence length="132" mass="14794">MLPAQIQLIIGPMFSGKSTELIRRLKRYQIAKYKCLNIKYAKDTRYDSNAISTHDRIVLDAVSSLSLDTLKERAMDFDVIGIDEGQFFPDIVSFCETMANSGKIVVIAALDGTFQRKGFPNIMELVPLSESV</sequence>
<evidence type="ECO:0000256" key="4">
    <source>
        <dbReference type="ARBA" id="ARBA00022723"/>
    </source>
</evidence>
<dbReference type="GO" id="GO:0046872">
    <property type="term" value="F:metal ion binding"/>
    <property type="evidence" value="ECO:0007669"/>
    <property type="project" value="UniProtKB-KW"/>
</dbReference>
<dbReference type="GO" id="GO:0042802">
    <property type="term" value="F:identical protein binding"/>
    <property type="evidence" value="ECO:0007669"/>
    <property type="project" value="UniProtKB-ARBA"/>
</dbReference>
<dbReference type="GO" id="GO:0005524">
    <property type="term" value="F:ATP binding"/>
    <property type="evidence" value="ECO:0007669"/>
    <property type="project" value="UniProtKB-KW"/>
</dbReference>
<keyword evidence="3 11" id="KW-0808">Transferase</keyword>
<dbReference type="InterPro" id="IPR027417">
    <property type="entry name" value="P-loop_NTPase"/>
</dbReference>
<evidence type="ECO:0000256" key="8">
    <source>
        <dbReference type="ARBA" id="ARBA00022840"/>
    </source>
</evidence>
<dbReference type="GO" id="GO:0071897">
    <property type="term" value="P:DNA biosynthetic process"/>
    <property type="evidence" value="ECO:0007669"/>
    <property type="project" value="UniProtKB-KW"/>
</dbReference>
<dbReference type="FunFam" id="3.40.50.300:FF:001270">
    <property type="entry name" value="Thymidine kinase"/>
    <property type="match status" value="1"/>
</dbReference>
<keyword evidence="6 11" id="KW-0418">Kinase</keyword>
<evidence type="ECO:0000256" key="11">
    <source>
        <dbReference type="RuleBase" id="RU000544"/>
    </source>
</evidence>
<dbReference type="PANTHER" id="PTHR11441:SF0">
    <property type="entry name" value="THYMIDINE KINASE, CYTOSOLIC"/>
    <property type="match status" value="1"/>
</dbReference>
<dbReference type="EMBL" id="HG994580">
    <property type="protein sequence ID" value="CAF2749373.1"/>
    <property type="molecule type" value="Genomic_DNA"/>
</dbReference>
<dbReference type="Pfam" id="PF00265">
    <property type="entry name" value="TK"/>
    <property type="match status" value="1"/>
</dbReference>
<reference evidence="13" key="1">
    <citation type="submission" date="2021-02" db="EMBL/GenBank/DDBJ databases">
        <authorList>
            <person name="Bekaert M."/>
        </authorList>
    </citation>
    <scope>NUCLEOTIDE SEQUENCE</scope>
    <source>
        <strain evidence="13">IoA-00</strain>
    </source>
</reference>
<keyword evidence="2 11" id="KW-0237">DNA synthesis</keyword>
<organism evidence="13 14">
    <name type="scientific">Lepeophtheirus salmonis</name>
    <name type="common">Salmon louse</name>
    <name type="synonym">Caligus salmonis</name>
    <dbReference type="NCBI Taxonomy" id="72036"/>
    <lineage>
        <taxon>Eukaryota</taxon>
        <taxon>Metazoa</taxon>
        <taxon>Ecdysozoa</taxon>
        <taxon>Arthropoda</taxon>
        <taxon>Crustacea</taxon>
        <taxon>Multicrustacea</taxon>
        <taxon>Hexanauplia</taxon>
        <taxon>Copepoda</taxon>
        <taxon>Siphonostomatoida</taxon>
        <taxon>Caligidae</taxon>
        <taxon>Lepeophtheirus</taxon>
    </lineage>
</organism>
<keyword evidence="5 11" id="KW-0547">Nucleotide-binding</keyword>
<dbReference type="AlphaFoldDB" id="A0A7R8GYK3"/>
<dbReference type="Proteomes" id="UP000675881">
    <property type="component" value="Chromosome 1"/>
</dbReference>
<keyword evidence="7" id="KW-0862">Zinc</keyword>
<keyword evidence="4" id="KW-0479">Metal-binding</keyword>
<dbReference type="OrthoDB" id="439028at2759"/>
<evidence type="ECO:0000256" key="6">
    <source>
        <dbReference type="ARBA" id="ARBA00022777"/>
    </source>
</evidence>
<evidence type="ECO:0000313" key="14">
    <source>
        <dbReference type="Proteomes" id="UP000675881"/>
    </source>
</evidence>
<comment type="catalytic activity">
    <reaction evidence="10">
        <text>thymidine + ATP = dTMP + ADP + H(+)</text>
        <dbReference type="Rhea" id="RHEA:19129"/>
        <dbReference type="ChEBI" id="CHEBI:15378"/>
        <dbReference type="ChEBI" id="CHEBI:17748"/>
        <dbReference type="ChEBI" id="CHEBI:30616"/>
        <dbReference type="ChEBI" id="CHEBI:63528"/>
        <dbReference type="ChEBI" id="CHEBI:456216"/>
        <dbReference type="EC" id="2.7.1.21"/>
    </reaction>
    <physiologicalReaction direction="left-to-right" evidence="10">
        <dbReference type="Rhea" id="RHEA:19130"/>
    </physiologicalReaction>
</comment>
<dbReference type="PANTHER" id="PTHR11441">
    <property type="entry name" value="THYMIDINE KINASE"/>
    <property type="match status" value="1"/>
</dbReference>
<evidence type="ECO:0000313" key="13">
    <source>
        <dbReference type="EMBL" id="CAF2749373.1"/>
    </source>
</evidence>
<proteinExistence type="inferred from homology"/>
<comment type="subunit">
    <text evidence="9">Homotetramer. Tetramerization from dimerization is induced by ATP and increases catalytic efficiency due to a high affinity for thymidine. Tetramerization is inhibited by phosphorylation at Ser-13. Interacts (via the KEN box) with FZR1.</text>
</comment>
<evidence type="ECO:0000256" key="9">
    <source>
        <dbReference type="ARBA" id="ARBA00046642"/>
    </source>
</evidence>
<accession>A0A7R8GYK3</accession>
<name>A0A7R8GYK3_LEPSM</name>
<evidence type="ECO:0000256" key="12">
    <source>
        <dbReference type="RuleBase" id="RU004165"/>
    </source>
</evidence>
<evidence type="ECO:0000256" key="3">
    <source>
        <dbReference type="ARBA" id="ARBA00022679"/>
    </source>
</evidence>
<evidence type="ECO:0000256" key="10">
    <source>
        <dbReference type="ARBA" id="ARBA00048113"/>
    </source>
</evidence>